<dbReference type="PANTHER" id="PTHR11986">
    <property type="entry name" value="AMINOTRANSFERASE CLASS III"/>
    <property type="match status" value="1"/>
</dbReference>
<dbReference type="RefSeq" id="WP_114899907.1">
    <property type="nucleotide sequence ID" value="NZ_CP031222.1"/>
</dbReference>
<dbReference type="InterPro" id="IPR015422">
    <property type="entry name" value="PyrdxlP-dep_Trfase_small"/>
</dbReference>
<evidence type="ECO:0000313" key="6">
    <source>
        <dbReference type="EMBL" id="AXI03799.1"/>
    </source>
</evidence>
<dbReference type="OrthoDB" id="9182286at2"/>
<sequence>MNLSLQPAIVSARYETFVDQAGAEHIDLTGGFGYQELTVVHAVDQQAKRMGLSNRVLISAPLLNFCSTLAKVLPKPLDMSYVCNSGDEAFEGALKLCKGLKPQGQTLVYITGGDYGSLTYGRCLSHPEQYPEVVEFLGMRLIGIQNIQQLKSISRVEDCFAVCYTPLIIDAEGRTRTLDAALVKALSQFAKQAKAPVICMDSRTALGRTGKTFGFELYGVVPDIEVLGDGLGGNVIPIGTYTCSAKLAHGVYGSSSPAKHGSTTAGNPLACAAALAVLDYLHHRDIPSRCLAHSQILRTALQDYQPTVAGSWVSIVIPDGIDSATLQADLYARGVYVNAPIQRILNISAPIIARPESIQKAATIIHEVLQHDQSNFIAKIA</sequence>
<keyword evidence="4 5" id="KW-0663">Pyridoxal phosphate</keyword>
<evidence type="ECO:0000256" key="5">
    <source>
        <dbReference type="RuleBase" id="RU003560"/>
    </source>
</evidence>
<dbReference type="InterPro" id="IPR005814">
    <property type="entry name" value="Aminotrans_3"/>
</dbReference>
<dbReference type="Gene3D" id="3.40.640.10">
    <property type="entry name" value="Type I PLP-dependent aspartate aminotransferase-like (Major domain)"/>
    <property type="match status" value="1"/>
</dbReference>
<dbReference type="GO" id="GO:0030170">
    <property type="term" value="F:pyridoxal phosphate binding"/>
    <property type="evidence" value="ECO:0007669"/>
    <property type="project" value="InterPro"/>
</dbReference>
<comment type="similarity">
    <text evidence="5">Belongs to the class-III pyridoxal-phosphate-dependent aminotransferase family.</text>
</comment>
<evidence type="ECO:0000256" key="3">
    <source>
        <dbReference type="ARBA" id="ARBA00022679"/>
    </source>
</evidence>
<dbReference type="InterPro" id="IPR015424">
    <property type="entry name" value="PyrdxlP-dep_Trfase"/>
</dbReference>
<dbReference type="SUPFAM" id="SSF53383">
    <property type="entry name" value="PLP-dependent transferases"/>
    <property type="match status" value="1"/>
</dbReference>
<name>A0A345P940_9GAMM</name>
<evidence type="ECO:0000313" key="7">
    <source>
        <dbReference type="Proteomes" id="UP000253940"/>
    </source>
</evidence>
<protein>
    <submittedName>
        <fullName evidence="6">Aminotransferase class III-fold pyridoxal phosphate-dependent enzyme</fullName>
    </submittedName>
</protein>
<dbReference type="InterPro" id="IPR015421">
    <property type="entry name" value="PyrdxlP-dep_Trfase_major"/>
</dbReference>
<comment type="cofactor">
    <cofactor evidence="1">
        <name>pyridoxal 5'-phosphate</name>
        <dbReference type="ChEBI" id="CHEBI:597326"/>
    </cofactor>
</comment>
<evidence type="ECO:0000256" key="1">
    <source>
        <dbReference type="ARBA" id="ARBA00001933"/>
    </source>
</evidence>
<dbReference type="Proteomes" id="UP000253940">
    <property type="component" value="Chromosome"/>
</dbReference>
<reference evidence="6 7" key="1">
    <citation type="submission" date="2018-07" db="EMBL/GenBank/DDBJ databases">
        <title>Genome sequencing of Moraxellaceae gen. HYN0046.</title>
        <authorList>
            <person name="Kim M."/>
            <person name="Yi H."/>
        </authorList>
    </citation>
    <scope>NUCLEOTIDE SEQUENCE [LARGE SCALE GENOMIC DNA]</scope>
    <source>
        <strain evidence="6 7">HYN0046</strain>
    </source>
</reference>
<evidence type="ECO:0000256" key="2">
    <source>
        <dbReference type="ARBA" id="ARBA00022576"/>
    </source>
</evidence>
<proteinExistence type="inferred from homology"/>
<dbReference type="Gene3D" id="3.90.1150.10">
    <property type="entry name" value="Aspartate Aminotransferase, domain 1"/>
    <property type="match status" value="1"/>
</dbReference>
<dbReference type="InterPro" id="IPR050103">
    <property type="entry name" value="Class-III_PLP-dep_AT"/>
</dbReference>
<evidence type="ECO:0000256" key="4">
    <source>
        <dbReference type="ARBA" id="ARBA00022898"/>
    </source>
</evidence>
<dbReference type="EMBL" id="CP031222">
    <property type="protein sequence ID" value="AXI03799.1"/>
    <property type="molecule type" value="Genomic_DNA"/>
</dbReference>
<dbReference type="GO" id="GO:0008483">
    <property type="term" value="F:transaminase activity"/>
    <property type="evidence" value="ECO:0007669"/>
    <property type="project" value="UniProtKB-KW"/>
</dbReference>
<organism evidence="6 7">
    <name type="scientific">Aquirhabdus parva</name>
    <dbReference type="NCBI Taxonomy" id="2283318"/>
    <lineage>
        <taxon>Bacteria</taxon>
        <taxon>Pseudomonadati</taxon>
        <taxon>Pseudomonadota</taxon>
        <taxon>Gammaproteobacteria</taxon>
        <taxon>Moraxellales</taxon>
        <taxon>Moraxellaceae</taxon>
        <taxon>Aquirhabdus</taxon>
    </lineage>
</organism>
<keyword evidence="7" id="KW-1185">Reference proteome</keyword>
<gene>
    <name evidence="6" type="ORF">HYN46_13730</name>
</gene>
<dbReference type="PANTHER" id="PTHR11986:SF79">
    <property type="entry name" value="ACETYLORNITHINE AMINOTRANSFERASE, MITOCHONDRIAL"/>
    <property type="match status" value="1"/>
</dbReference>
<dbReference type="GO" id="GO:0042802">
    <property type="term" value="F:identical protein binding"/>
    <property type="evidence" value="ECO:0007669"/>
    <property type="project" value="TreeGrafter"/>
</dbReference>
<accession>A0A345P940</accession>
<keyword evidence="3 6" id="KW-0808">Transferase</keyword>
<dbReference type="Pfam" id="PF00202">
    <property type="entry name" value="Aminotran_3"/>
    <property type="match status" value="1"/>
</dbReference>
<keyword evidence="2 6" id="KW-0032">Aminotransferase</keyword>
<dbReference type="KEGG" id="mbah:HYN46_13730"/>
<dbReference type="AlphaFoldDB" id="A0A345P940"/>